<feature type="zinc finger region" description="TRAF-type" evidence="4">
    <location>
        <begin position="160"/>
        <end position="204"/>
    </location>
</feature>
<evidence type="ECO:0000256" key="1">
    <source>
        <dbReference type="ARBA" id="ARBA00022723"/>
    </source>
</evidence>
<evidence type="ECO:0000256" key="2">
    <source>
        <dbReference type="ARBA" id="ARBA00022771"/>
    </source>
</evidence>
<dbReference type="SUPFAM" id="SSF49599">
    <property type="entry name" value="TRAF domain-like"/>
    <property type="match status" value="2"/>
</dbReference>
<keyword evidence="5" id="KW-0175">Coiled coil</keyword>
<feature type="coiled-coil region" evidence="5">
    <location>
        <begin position="254"/>
        <end position="295"/>
    </location>
</feature>
<evidence type="ECO:0000313" key="8">
    <source>
        <dbReference type="EMBL" id="KAJ4456417.1"/>
    </source>
</evidence>
<evidence type="ECO:0000256" key="4">
    <source>
        <dbReference type="PROSITE-ProRule" id="PRU00207"/>
    </source>
</evidence>
<keyword evidence="1 4" id="KW-0479">Metal-binding</keyword>
<organism evidence="8 9">
    <name type="scientific">Paratrimastix pyriformis</name>
    <dbReference type="NCBI Taxonomy" id="342808"/>
    <lineage>
        <taxon>Eukaryota</taxon>
        <taxon>Metamonada</taxon>
        <taxon>Preaxostyla</taxon>
        <taxon>Paratrimastigidae</taxon>
        <taxon>Paratrimastix</taxon>
    </lineage>
</organism>
<evidence type="ECO:0000259" key="7">
    <source>
        <dbReference type="PROSITE" id="PS50145"/>
    </source>
</evidence>
<evidence type="ECO:0000256" key="5">
    <source>
        <dbReference type="SAM" id="Coils"/>
    </source>
</evidence>
<dbReference type="InterPro" id="IPR001293">
    <property type="entry name" value="Znf_TRAF"/>
</dbReference>
<keyword evidence="9" id="KW-1185">Reference proteome</keyword>
<keyword evidence="8" id="KW-0675">Receptor</keyword>
<feature type="domain" description="TRAF-type" evidence="7">
    <location>
        <begin position="107"/>
        <end position="158"/>
    </location>
</feature>
<dbReference type="PANTHER" id="PTHR10131:SF157">
    <property type="entry name" value="RECEPTOR-ASSOCIATED FACTOR, PUTATIVE-RELATED"/>
    <property type="match status" value="1"/>
</dbReference>
<dbReference type="InterPro" id="IPR001841">
    <property type="entry name" value="Znf_RING"/>
</dbReference>
<dbReference type="Gene3D" id="3.30.40.10">
    <property type="entry name" value="Zinc/RING finger domain, C3HC4 (zinc finger)"/>
    <property type="match status" value="3"/>
</dbReference>
<dbReference type="InterPro" id="IPR013083">
    <property type="entry name" value="Znf_RING/FYVE/PHD"/>
</dbReference>
<feature type="zinc finger region" description="TRAF-type" evidence="4">
    <location>
        <begin position="107"/>
        <end position="158"/>
    </location>
</feature>
<gene>
    <name evidence="8" type="ORF">PAPYR_8385</name>
</gene>
<dbReference type="PROSITE" id="PS50089">
    <property type="entry name" value="ZF_RING_2"/>
    <property type="match status" value="1"/>
</dbReference>
<protein>
    <submittedName>
        <fullName evidence="8">TNF receptor-associated factor 4</fullName>
    </submittedName>
</protein>
<keyword evidence="2 4" id="KW-0863">Zinc-finger</keyword>
<feature type="domain" description="RING-type" evidence="6">
    <location>
        <begin position="23"/>
        <end position="63"/>
    </location>
</feature>
<reference evidence="8" key="1">
    <citation type="journal article" date="2022" name="bioRxiv">
        <title>Genomics of Preaxostyla Flagellates Illuminates Evolutionary Transitions and the Path Towards Mitochondrial Loss.</title>
        <authorList>
            <person name="Novak L.V.F."/>
            <person name="Treitli S.C."/>
            <person name="Pyrih J."/>
            <person name="Halakuc P."/>
            <person name="Pipaliya S.V."/>
            <person name="Vacek V."/>
            <person name="Brzon O."/>
            <person name="Soukal P."/>
            <person name="Eme L."/>
            <person name="Dacks J.B."/>
            <person name="Karnkowska A."/>
            <person name="Elias M."/>
            <person name="Hampl V."/>
        </authorList>
    </citation>
    <scope>NUCLEOTIDE SEQUENCE</scope>
    <source>
        <strain evidence="8">RCP-MX</strain>
    </source>
</reference>
<sequence length="485" mass="52620">MAEEGYPTERFSKPSEIPAEFICIYCACVMRNPVSHLCPASHKGCEACARAWLGRSRTCPSCRCEVPPQAPQRDVTFANLISRLEISCKNRPSGCPWKGQVEKLTEHESQCDCHPVACSNEGCHQQIPACGLQDHVIHCPFRKVVCEFCHSQMTQQALAAHLTTCPSAARPCPHGCGGTVLRDGQPAHDAVCPLVIVPCPVPGCPEKALRKDMERHLLTNLMPHMRLLAAPAPAPSPPPPTPRPPLLPAPAPALAKLEATTAELLAANAELRSQVTALTCRLTVAEAELAELQRVSGHPVVGWSERHKSAEMTVTEGRSLVTVTGEDGLNIVAADLRAFSIMPMSFTPSSSVNIVLLTEDKVSRGAVEVTILVDKTQGSCYCLGLLPAIPETGQYRTGFGWIGRRTGALKGWGMCDDGEGIFCQNTCLAKSRSRYTTEDLVRMRVDIDRGDLVYWVNDAQCAELRDRPEIRAGGFLAGQLFNKSV</sequence>
<name>A0ABQ8UAT5_9EUKA</name>
<dbReference type="Pfam" id="PF02176">
    <property type="entry name" value="zf-TRAF"/>
    <property type="match status" value="1"/>
</dbReference>
<proteinExistence type="predicted"/>
<keyword evidence="3 4" id="KW-0862">Zinc</keyword>
<evidence type="ECO:0000259" key="6">
    <source>
        <dbReference type="PROSITE" id="PS50089"/>
    </source>
</evidence>
<dbReference type="PANTHER" id="PTHR10131">
    <property type="entry name" value="TNF RECEPTOR ASSOCIATED FACTOR"/>
    <property type="match status" value="1"/>
</dbReference>
<dbReference type="PROSITE" id="PS50145">
    <property type="entry name" value="ZF_TRAF"/>
    <property type="match status" value="2"/>
</dbReference>
<evidence type="ECO:0000313" key="9">
    <source>
        <dbReference type="Proteomes" id="UP001141327"/>
    </source>
</evidence>
<dbReference type="SUPFAM" id="SSF57850">
    <property type="entry name" value="RING/U-box"/>
    <property type="match status" value="1"/>
</dbReference>
<feature type="domain" description="TRAF-type" evidence="7">
    <location>
        <begin position="160"/>
        <end position="204"/>
    </location>
</feature>
<dbReference type="EMBL" id="JAPMOS010000071">
    <property type="protein sequence ID" value="KAJ4456417.1"/>
    <property type="molecule type" value="Genomic_DNA"/>
</dbReference>
<accession>A0ABQ8UAT5</accession>
<evidence type="ECO:0000256" key="3">
    <source>
        <dbReference type="ARBA" id="ARBA00022833"/>
    </source>
</evidence>
<comment type="caution">
    <text evidence="8">The sequence shown here is derived from an EMBL/GenBank/DDBJ whole genome shotgun (WGS) entry which is preliminary data.</text>
</comment>
<dbReference type="Proteomes" id="UP001141327">
    <property type="component" value="Unassembled WGS sequence"/>
</dbReference>